<proteinExistence type="predicted"/>
<comment type="caution">
    <text evidence="1">The sequence shown here is derived from an EMBL/GenBank/DDBJ whole genome shotgun (WGS) entry which is preliminary data.</text>
</comment>
<reference evidence="1 2" key="1">
    <citation type="journal article" date="2023" name="Plants (Basel)">
        <title>Bridging the Gap: Combining Genomics and Transcriptomics Approaches to Understand Stylosanthes scabra, an Orphan Legume from the Brazilian Caatinga.</title>
        <authorList>
            <person name="Ferreira-Neto J.R.C."/>
            <person name="da Silva M.D."/>
            <person name="Binneck E."/>
            <person name="de Melo N.F."/>
            <person name="da Silva R.H."/>
            <person name="de Melo A.L.T.M."/>
            <person name="Pandolfi V."/>
            <person name="Bustamante F.O."/>
            <person name="Brasileiro-Vidal A.C."/>
            <person name="Benko-Iseppon A.M."/>
        </authorList>
    </citation>
    <scope>NUCLEOTIDE SEQUENCE [LARGE SCALE GENOMIC DNA]</scope>
    <source>
        <tissue evidence="1">Leaves</tissue>
    </source>
</reference>
<evidence type="ECO:0000313" key="2">
    <source>
        <dbReference type="Proteomes" id="UP001341840"/>
    </source>
</evidence>
<gene>
    <name evidence="1" type="ORF">PIB30_022636</name>
</gene>
<name>A0ABU6T8Z5_9FABA</name>
<dbReference type="EMBL" id="JASCZI010090698">
    <property type="protein sequence ID" value="MED6145177.1"/>
    <property type="molecule type" value="Genomic_DNA"/>
</dbReference>
<evidence type="ECO:0000313" key="1">
    <source>
        <dbReference type="EMBL" id="MED6145177.1"/>
    </source>
</evidence>
<dbReference type="Proteomes" id="UP001341840">
    <property type="component" value="Unassembled WGS sequence"/>
</dbReference>
<protein>
    <submittedName>
        <fullName evidence="1">Uncharacterized protein</fullName>
    </submittedName>
</protein>
<organism evidence="1 2">
    <name type="scientific">Stylosanthes scabra</name>
    <dbReference type="NCBI Taxonomy" id="79078"/>
    <lineage>
        <taxon>Eukaryota</taxon>
        <taxon>Viridiplantae</taxon>
        <taxon>Streptophyta</taxon>
        <taxon>Embryophyta</taxon>
        <taxon>Tracheophyta</taxon>
        <taxon>Spermatophyta</taxon>
        <taxon>Magnoliopsida</taxon>
        <taxon>eudicotyledons</taxon>
        <taxon>Gunneridae</taxon>
        <taxon>Pentapetalae</taxon>
        <taxon>rosids</taxon>
        <taxon>fabids</taxon>
        <taxon>Fabales</taxon>
        <taxon>Fabaceae</taxon>
        <taxon>Papilionoideae</taxon>
        <taxon>50 kb inversion clade</taxon>
        <taxon>dalbergioids sensu lato</taxon>
        <taxon>Dalbergieae</taxon>
        <taxon>Pterocarpus clade</taxon>
        <taxon>Stylosanthes</taxon>
    </lineage>
</organism>
<accession>A0ABU6T8Z5</accession>
<sequence length="109" mass="11988">MALKRLTFSTKMRLLHCRFCQRGAFTFGVSCHEAPSVLAPPEKNTISVLAPPSQLGQKKVSCHRGKIEAAVSIVPKQGQSENKFPKQGYLNKIALIVMIVEGLLTPEKL</sequence>
<keyword evidence="2" id="KW-1185">Reference proteome</keyword>